<dbReference type="OrthoDB" id="721821at2759"/>
<organism evidence="2 3">
    <name type="scientific">Eragrostis curvula</name>
    <name type="common">weeping love grass</name>
    <dbReference type="NCBI Taxonomy" id="38414"/>
    <lineage>
        <taxon>Eukaryota</taxon>
        <taxon>Viridiplantae</taxon>
        <taxon>Streptophyta</taxon>
        <taxon>Embryophyta</taxon>
        <taxon>Tracheophyta</taxon>
        <taxon>Spermatophyta</taxon>
        <taxon>Magnoliopsida</taxon>
        <taxon>Liliopsida</taxon>
        <taxon>Poales</taxon>
        <taxon>Poaceae</taxon>
        <taxon>PACMAD clade</taxon>
        <taxon>Chloridoideae</taxon>
        <taxon>Eragrostideae</taxon>
        <taxon>Eragrostidinae</taxon>
        <taxon>Eragrostis</taxon>
    </lineage>
</organism>
<dbReference type="InterPro" id="IPR001810">
    <property type="entry name" value="F-box_dom"/>
</dbReference>
<dbReference type="Pfam" id="PF23635">
    <property type="entry name" value="Beta-prop_AT5G49610-like"/>
    <property type="match status" value="1"/>
</dbReference>
<sequence length="559" mass="62643">GDFALTLLLDPDGFAGDVPLGWRVFDCRHGYLLLLNWDAGRIAVVHPLCRYDHVLIRMPSTRTTTCAHSHLLCSDEDPMTFRLVCLLHDQSRVRAVVFSSDTWDWCYHPWVEVAERPQTHVDAEECWFCLGRQTNGYIYWVFKTGTNVLMLDTQTMEFSVLELPSHITDHDTTFSVSRTKNGAPCIVHCTGLVVGVTIYGVDEDGEERWIPGRMVRYEEQADPPENNDIGCTTATARVTLAAVSQDGCPIDALGEDLLLEIFLRLPSLATLVRAALTCRAWRRAVASSPSFRRRFRELHRAPLLGVFVDPERAALPVFAAAHQRDRDVLAASGHGDFALTSILDPDGFAGDVPLSWRVSDCRQGYLLLLNWDAGSIAAVNPLCRKDHVIIRTPSTQATEAQPVFLLTMHLLYSDEDPTTIRLLCVFFDESKVQAVAFSSDSWDCVTKDGAPCIVYRPGLVVGVMTYGVDEDGEERWILGRTALYEEEPDLHENNDVLNIMDIKDGFVYLATFKMVVSLCLETMKLENLFPRSFSEPAIVWCLRGLYVIMICSLSVGPFV</sequence>
<reference evidence="2 3" key="1">
    <citation type="journal article" date="2019" name="Sci. Rep.">
        <title>A high-quality genome of Eragrostis curvula grass provides insights into Poaceae evolution and supports new strategies to enhance forage quality.</title>
        <authorList>
            <person name="Carballo J."/>
            <person name="Santos B.A.C.M."/>
            <person name="Zappacosta D."/>
            <person name="Garbus I."/>
            <person name="Selva J.P."/>
            <person name="Gallo C.A."/>
            <person name="Diaz A."/>
            <person name="Albertini E."/>
            <person name="Caccamo M."/>
            <person name="Echenique V."/>
        </authorList>
    </citation>
    <scope>NUCLEOTIDE SEQUENCE [LARGE SCALE GENOMIC DNA]</scope>
    <source>
        <strain evidence="3">cv. Victoria</strain>
        <tissue evidence="2">Leaf</tissue>
    </source>
</reference>
<protein>
    <recommendedName>
        <fullName evidence="1">F-box domain-containing protein</fullName>
    </recommendedName>
</protein>
<proteinExistence type="predicted"/>
<feature type="non-terminal residue" evidence="2">
    <location>
        <position position="1"/>
    </location>
</feature>
<feature type="domain" description="F-box" evidence="1">
    <location>
        <begin position="253"/>
        <end position="294"/>
    </location>
</feature>
<dbReference type="SMART" id="SM00256">
    <property type="entry name" value="FBOX"/>
    <property type="match status" value="1"/>
</dbReference>
<feature type="non-terminal residue" evidence="2">
    <location>
        <position position="559"/>
    </location>
</feature>
<comment type="caution">
    <text evidence="2">The sequence shown here is derived from an EMBL/GenBank/DDBJ whole genome shotgun (WGS) entry which is preliminary data.</text>
</comment>
<accession>A0A5J9SND6</accession>
<dbReference type="AlphaFoldDB" id="A0A5J9SND6"/>
<dbReference type="Proteomes" id="UP000324897">
    <property type="component" value="Unassembled WGS sequence"/>
</dbReference>
<name>A0A5J9SND6_9POAL</name>
<dbReference type="InterPro" id="IPR036047">
    <property type="entry name" value="F-box-like_dom_sf"/>
</dbReference>
<dbReference type="Gene3D" id="1.20.1280.50">
    <property type="match status" value="1"/>
</dbReference>
<dbReference type="Gramene" id="TVU00493">
    <property type="protein sequence ID" value="TVU00493"/>
    <property type="gene ID" value="EJB05_54075"/>
</dbReference>
<keyword evidence="3" id="KW-1185">Reference proteome</keyword>
<evidence type="ECO:0000313" key="3">
    <source>
        <dbReference type="Proteomes" id="UP000324897"/>
    </source>
</evidence>
<dbReference type="Pfam" id="PF12937">
    <property type="entry name" value="F-box-like"/>
    <property type="match status" value="1"/>
</dbReference>
<dbReference type="SUPFAM" id="SSF81383">
    <property type="entry name" value="F-box domain"/>
    <property type="match status" value="1"/>
</dbReference>
<evidence type="ECO:0000313" key="2">
    <source>
        <dbReference type="EMBL" id="TVU00493.1"/>
    </source>
</evidence>
<dbReference type="InterPro" id="IPR056594">
    <property type="entry name" value="AT5G49610-like_b-prop"/>
</dbReference>
<dbReference type="PANTHER" id="PTHR33207">
    <property type="entry name" value="F-BOX DOMAIN CONTAINING PROTEIN-RELATED"/>
    <property type="match status" value="1"/>
</dbReference>
<dbReference type="EMBL" id="RWGY01000578">
    <property type="protein sequence ID" value="TVU00493.1"/>
    <property type="molecule type" value="Genomic_DNA"/>
</dbReference>
<evidence type="ECO:0000259" key="1">
    <source>
        <dbReference type="SMART" id="SM00256"/>
    </source>
</evidence>
<gene>
    <name evidence="2" type="ORF">EJB05_54075</name>
</gene>